<feature type="transmembrane region" description="Helical" evidence="6">
    <location>
        <begin position="302"/>
        <end position="320"/>
    </location>
</feature>
<dbReference type="PANTHER" id="PTHR32322">
    <property type="entry name" value="INNER MEMBRANE TRANSPORTER"/>
    <property type="match status" value="1"/>
</dbReference>
<dbReference type="EMBL" id="JAPMOS010000015">
    <property type="protein sequence ID" value="KAJ4460078.1"/>
    <property type="molecule type" value="Genomic_DNA"/>
</dbReference>
<dbReference type="PANTHER" id="PTHR32322:SF18">
    <property type="entry name" value="S-ADENOSYLMETHIONINE_S-ADENOSYLHOMOCYSTEINE TRANSPORTER"/>
    <property type="match status" value="1"/>
</dbReference>
<dbReference type="Proteomes" id="UP001141327">
    <property type="component" value="Unassembled WGS sequence"/>
</dbReference>
<comment type="subcellular location">
    <subcellularLocation>
        <location evidence="1">Cell membrane</location>
        <topology evidence="1">Multi-pass membrane protein</topology>
    </subcellularLocation>
</comment>
<organism evidence="8 9">
    <name type="scientific">Paratrimastix pyriformis</name>
    <dbReference type="NCBI Taxonomy" id="342808"/>
    <lineage>
        <taxon>Eukaryota</taxon>
        <taxon>Metamonada</taxon>
        <taxon>Preaxostyla</taxon>
        <taxon>Paratrimastigidae</taxon>
        <taxon>Paratrimastix</taxon>
    </lineage>
</organism>
<evidence type="ECO:0000313" key="9">
    <source>
        <dbReference type="Proteomes" id="UP001141327"/>
    </source>
</evidence>
<accession>A0ABQ8ULK6</accession>
<keyword evidence="5 6" id="KW-0472">Membrane</keyword>
<dbReference type="InterPro" id="IPR037185">
    <property type="entry name" value="EmrE-like"/>
</dbReference>
<evidence type="ECO:0000256" key="2">
    <source>
        <dbReference type="ARBA" id="ARBA00022475"/>
    </source>
</evidence>
<evidence type="ECO:0000259" key="7">
    <source>
        <dbReference type="Pfam" id="PF00892"/>
    </source>
</evidence>
<feature type="transmembrane region" description="Helical" evidence="6">
    <location>
        <begin position="207"/>
        <end position="231"/>
    </location>
</feature>
<feature type="transmembrane region" description="Helical" evidence="6">
    <location>
        <begin position="110"/>
        <end position="128"/>
    </location>
</feature>
<comment type="caution">
    <text evidence="8">The sequence shown here is derived from an EMBL/GenBank/DDBJ whole genome shotgun (WGS) entry which is preliminary data.</text>
</comment>
<gene>
    <name evidence="8" type="ORF">PAPYR_3800</name>
</gene>
<proteinExistence type="predicted"/>
<feature type="domain" description="EamA" evidence="7">
    <location>
        <begin position="19"/>
        <end position="151"/>
    </location>
</feature>
<evidence type="ECO:0000256" key="5">
    <source>
        <dbReference type="ARBA" id="ARBA00023136"/>
    </source>
</evidence>
<name>A0ABQ8ULK6_9EUKA</name>
<protein>
    <recommendedName>
        <fullName evidence="7">EamA domain-containing protein</fullName>
    </recommendedName>
</protein>
<feature type="transmembrane region" description="Helical" evidence="6">
    <location>
        <begin position="243"/>
        <end position="267"/>
    </location>
</feature>
<reference evidence="8" key="1">
    <citation type="journal article" date="2022" name="bioRxiv">
        <title>Genomics of Preaxostyla Flagellates Illuminates Evolutionary Transitions and the Path Towards Mitochondrial Loss.</title>
        <authorList>
            <person name="Novak L.V.F."/>
            <person name="Treitli S.C."/>
            <person name="Pyrih J."/>
            <person name="Halakuc P."/>
            <person name="Pipaliya S.V."/>
            <person name="Vacek V."/>
            <person name="Brzon O."/>
            <person name="Soukal P."/>
            <person name="Eme L."/>
            <person name="Dacks J.B."/>
            <person name="Karnkowska A."/>
            <person name="Elias M."/>
            <person name="Hampl V."/>
        </authorList>
    </citation>
    <scope>NUCLEOTIDE SEQUENCE</scope>
    <source>
        <strain evidence="8">RCP-MX</strain>
    </source>
</reference>
<dbReference type="SUPFAM" id="SSF103481">
    <property type="entry name" value="Multidrug resistance efflux transporter EmrE"/>
    <property type="match status" value="2"/>
</dbReference>
<evidence type="ECO:0000256" key="1">
    <source>
        <dbReference type="ARBA" id="ARBA00004651"/>
    </source>
</evidence>
<feature type="domain" description="EamA" evidence="7">
    <location>
        <begin position="178"/>
        <end position="318"/>
    </location>
</feature>
<keyword evidence="2" id="KW-1003">Cell membrane</keyword>
<feature type="transmembrane region" description="Helical" evidence="6">
    <location>
        <begin position="46"/>
        <end position="67"/>
    </location>
</feature>
<feature type="transmembrane region" description="Helical" evidence="6">
    <location>
        <begin position="135"/>
        <end position="153"/>
    </location>
</feature>
<keyword evidence="4 6" id="KW-1133">Transmembrane helix</keyword>
<dbReference type="InterPro" id="IPR050638">
    <property type="entry name" value="AA-Vitamin_Transporters"/>
</dbReference>
<feature type="transmembrane region" description="Helical" evidence="6">
    <location>
        <begin position="173"/>
        <end position="195"/>
    </location>
</feature>
<feature type="transmembrane region" description="Helical" evidence="6">
    <location>
        <begin position="274"/>
        <end position="296"/>
    </location>
</feature>
<evidence type="ECO:0000313" key="8">
    <source>
        <dbReference type="EMBL" id="KAJ4460078.1"/>
    </source>
</evidence>
<evidence type="ECO:0000256" key="6">
    <source>
        <dbReference type="SAM" id="Phobius"/>
    </source>
</evidence>
<feature type="transmembrane region" description="Helical" evidence="6">
    <location>
        <begin position="79"/>
        <end position="104"/>
    </location>
</feature>
<evidence type="ECO:0000256" key="3">
    <source>
        <dbReference type="ARBA" id="ARBA00022692"/>
    </source>
</evidence>
<evidence type="ECO:0000256" key="4">
    <source>
        <dbReference type="ARBA" id="ARBA00022989"/>
    </source>
</evidence>
<keyword evidence="9" id="KW-1185">Reference proteome</keyword>
<dbReference type="InterPro" id="IPR000620">
    <property type="entry name" value="EamA_dom"/>
</dbReference>
<keyword evidence="3 6" id="KW-0812">Transmembrane</keyword>
<feature type="transmembrane region" description="Helical" evidence="6">
    <location>
        <begin position="12"/>
        <end position="34"/>
    </location>
</feature>
<sequence>MDRFLHHFITIATEALPHLALILGQFIGAGLSVFTRFTMLEEVDPFVFSSLRCIIAFPCLFVLAAFFERGNTHRVTKRALPLLLTYSFLGIVVPLLTFAIGLKFTGASNFSFFIPLTPVITTAIAVATKAERWSWLKVGGLFLGLVGTGFFIWNDSTTIRTQFDDFNHEKLWGAALAIVNVVASAISFNLQFPLVDVSGRYDYKIPPLTVMTWATGLGGGVILVISIYFWVTSWHVWPTVDAIGWVGIVYAGIIQSCVNFSLSLWALKRVSRPSLVGAYSLLSALLGPLLATLTLGEIITQIQIWGGFFTITGLGLVIASKFQEEAKRRKALEAARAATLSGARPPEGLPPPPVEMVPMEVAPQPLMAQGSMLQVRAPTVRVPTMQDMGAQEVSVAFPEPPLPRTPSVMTSTRMTVVASTSDLSMTTQTPPLGAIRYQQIA</sequence>
<dbReference type="Pfam" id="PF00892">
    <property type="entry name" value="EamA"/>
    <property type="match status" value="2"/>
</dbReference>